<dbReference type="InterPro" id="IPR000917">
    <property type="entry name" value="Sulfatase_N"/>
</dbReference>
<comment type="cofactor">
    <cofactor evidence="1">
        <name>Ca(2+)</name>
        <dbReference type="ChEBI" id="CHEBI:29108"/>
    </cofactor>
</comment>
<dbReference type="InterPro" id="IPR017850">
    <property type="entry name" value="Alkaline_phosphatase_core_sf"/>
</dbReference>
<evidence type="ECO:0000256" key="5">
    <source>
        <dbReference type="ARBA" id="ARBA00022801"/>
    </source>
</evidence>
<dbReference type="GO" id="GO:0005737">
    <property type="term" value="C:cytoplasm"/>
    <property type="evidence" value="ECO:0007669"/>
    <property type="project" value="TreeGrafter"/>
</dbReference>
<proteinExistence type="inferred from homology"/>
<evidence type="ECO:0000259" key="7">
    <source>
        <dbReference type="Pfam" id="PF00884"/>
    </source>
</evidence>
<keyword evidence="9" id="KW-1185">Reference proteome</keyword>
<keyword evidence="4" id="KW-0732">Signal</keyword>
<dbReference type="AlphaFoldDB" id="A0AAV1JTZ7"/>
<evidence type="ECO:0000256" key="3">
    <source>
        <dbReference type="ARBA" id="ARBA00022723"/>
    </source>
</evidence>
<dbReference type="GO" id="GO:0004423">
    <property type="term" value="F:iduronate-2-sulfatase activity"/>
    <property type="evidence" value="ECO:0007669"/>
    <property type="project" value="InterPro"/>
</dbReference>
<evidence type="ECO:0000313" key="8">
    <source>
        <dbReference type="EMBL" id="CAK1551588.1"/>
    </source>
</evidence>
<dbReference type="Proteomes" id="UP001497472">
    <property type="component" value="Unassembled WGS sequence"/>
</dbReference>
<comment type="caution">
    <text evidence="8">The sequence shown here is derived from an EMBL/GenBank/DDBJ whole genome shotgun (WGS) entry which is preliminary data.</text>
</comment>
<feature type="domain" description="Sulfatase N-terminal" evidence="7">
    <location>
        <begin position="11"/>
        <end position="336"/>
    </location>
</feature>
<dbReference type="GO" id="GO:0046872">
    <property type="term" value="F:metal ion binding"/>
    <property type="evidence" value="ECO:0007669"/>
    <property type="project" value="UniProtKB-KW"/>
</dbReference>
<dbReference type="PROSITE" id="PS00523">
    <property type="entry name" value="SULFATASE_1"/>
    <property type="match status" value="1"/>
</dbReference>
<dbReference type="PROSITE" id="PS00149">
    <property type="entry name" value="SULFATASE_2"/>
    <property type="match status" value="1"/>
</dbReference>
<keyword evidence="6" id="KW-0106">Calcium</keyword>
<dbReference type="Gene3D" id="3.40.720.10">
    <property type="entry name" value="Alkaline Phosphatase, subunit A"/>
    <property type="match status" value="1"/>
</dbReference>
<dbReference type="PANTHER" id="PTHR45953">
    <property type="entry name" value="IDURONATE 2-SULFATASE"/>
    <property type="match status" value="1"/>
</dbReference>
<sequence length="464" mass="53620">MRLLTDTEIKLPNIRKLAGKSINFKNAFAQQALCAPSRNSILTGRRPDSVRLYDFYSYWRDEVANFSTIPQLFKQRGYDTYSVGKVFHPGRSSNYTDDYPYSWSVPPFHAPSEKFKDARVCKDNITKKLQKNLVCPVTVSDQPGKTLPDIEILDEALNILNARNGSKPIFLAVGFHKPHIPIKFPKNFLKKVLIDKVSPPPHPTIPPRLPTVAWQPWTDVRRRDDIKRLNITFPFGIMPPEWTLKMKQSYFAASLYVDSLIGKLLDRVDLRKSIIVLTSDHGWSLGENGMWAKYNNFDVALKVPLIIYHPEKHPKTVEAPVELIDLFPTLIELAGIKNVSKCKNTSQISCYEGSSLLPLMSNQKTDKKFAISQYPRPSIIPQSNTDKPRLKDIEIMGYSIRTKKYRYTEWISFNRQFIRDWNTVYGVELYDHIKDPDEANNVYLEEKYKHVRNKLSKLLRTQVT</sequence>
<dbReference type="EMBL" id="CAVLEF010000132">
    <property type="protein sequence ID" value="CAK1551588.1"/>
    <property type="molecule type" value="Genomic_DNA"/>
</dbReference>
<evidence type="ECO:0000256" key="2">
    <source>
        <dbReference type="ARBA" id="ARBA00008779"/>
    </source>
</evidence>
<gene>
    <name evidence="8" type="ORF">LNINA_LOCUS10711</name>
</gene>
<name>A0AAV1JTZ7_9NEOP</name>
<keyword evidence="5" id="KW-0378">Hydrolase</keyword>
<evidence type="ECO:0000256" key="1">
    <source>
        <dbReference type="ARBA" id="ARBA00001913"/>
    </source>
</evidence>
<evidence type="ECO:0000256" key="4">
    <source>
        <dbReference type="ARBA" id="ARBA00022729"/>
    </source>
</evidence>
<accession>A0AAV1JTZ7</accession>
<dbReference type="CDD" id="cd16030">
    <property type="entry name" value="iduronate-2-sulfatase"/>
    <property type="match status" value="1"/>
</dbReference>
<dbReference type="SUPFAM" id="SSF53649">
    <property type="entry name" value="Alkaline phosphatase-like"/>
    <property type="match status" value="1"/>
</dbReference>
<comment type="similarity">
    <text evidence="2">Belongs to the sulfatase family.</text>
</comment>
<evidence type="ECO:0000256" key="6">
    <source>
        <dbReference type="ARBA" id="ARBA00022837"/>
    </source>
</evidence>
<organism evidence="8 9">
    <name type="scientific">Leptosia nina</name>
    <dbReference type="NCBI Taxonomy" id="320188"/>
    <lineage>
        <taxon>Eukaryota</taxon>
        <taxon>Metazoa</taxon>
        <taxon>Ecdysozoa</taxon>
        <taxon>Arthropoda</taxon>
        <taxon>Hexapoda</taxon>
        <taxon>Insecta</taxon>
        <taxon>Pterygota</taxon>
        <taxon>Neoptera</taxon>
        <taxon>Endopterygota</taxon>
        <taxon>Lepidoptera</taxon>
        <taxon>Glossata</taxon>
        <taxon>Ditrysia</taxon>
        <taxon>Papilionoidea</taxon>
        <taxon>Pieridae</taxon>
        <taxon>Pierinae</taxon>
        <taxon>Leptosia</taxon>
    </lineage>
</organism>
<evidence type="ECO:0000313" key="9">
    <source>
        <dbReference type="Proteomes" id="UP001497472"/>
    </source>
</evidence>
<dbReference type="InterPro" id="IPR035874">
    <property type="entry name" value="IDS"/>
</dbReference>
<reference evidence="8 9" key="1">
    <citation type="submission" date="2023-11" db="EMBL/GenBank/DDBJ databases">
        <authorList>
            <person name="Okamura Y."/>
        </authorList>
    </citation>
    <scope>NUCLEOTIDE SEQUENCE [LARGE SCALE GENOMIC DNA]</scope>
</reference>
<keyword evidence="3" id="KW-0479">Metal-binding</keyword>
<protein>
    <recommendedName>
        <fullName evidence="7">Sulfatase N-terminal domain-containing protein</fullName>
    </recommendedName>
</protein>
<dbReference type="InterPro" id="IPR024607">
    <property type="entry name" value="Sulfatase_CS"/>
</dbReference>
<dbReference type="PANTHER" id="PTHR45953:SF1">
    <property type="entry name" value="IDURONATE 2-SULFATASE"/>
    <property type="match status" value="1"/>
</dbReference>
<dbReference type="Pfam" id="PF00884">
    <property type="entry name" value="Sulfatase"/>
    <property type="match status" value="1"/>
</dbReference>